<dbReference type="InterPro" id="IPR051432">
    <property type="entry name" value="KCNMA1_auxiliary"/>
</dbReference>
<comment type="subcellular location">
    <subcellularLocation>
        <location evidence="1">Cell membrane</location>
        <topology evidence="1">Single-pass membrane protein</topology>
    </subcellularLocation>
</comment>
<keyword evidence="2" id="KW-0813">Transport</keyword>
<sequence length="225" mass="25764">MLTFDFLVILSFSSSVNSRQCELSFREKVIRCDCSSRRLTFIPTDCPSNTTDLFLMKNNLNGLGKAIFTKYTQLIYLDMNSCNLSAIDKLAFEKLTHLTELSLFDNPMKTFQWNIFAPLDELQVLHISHDLLSTYPRDSRSDVLNLTKVFTYGGPTNGSFAEIFSVMQNLKYFNSDCKHNILHNCMFSAFKSTPLEYLSIVDRLRAIEIHAFSPLRVLSSLIIPN</sequence>
<dbReference type="PANTHER" id="PTHR46473:SF10">
    <property type="entry name" value="LD45603P-RELATED"/>
    <property type="match status" value="1"/>
</dbReference>
<dbReference type="SUPFAM" id="SSF52058">
    <property type="entry name" value="L domain-like"/>
    <property type="match status" value="1"/>
</dbReference>
<feature type="chain" id="PRO_5026987048" evidence="11">
    <location>
        <begin position="19"/>
        <end position="225"/>
    </location>
</feature>
<evidence type="ECO:0000256" key="4">
    <source>
        <dbReference type="ARBA" id="ARBA00022692"/>
    </source>
</evidence>
<protein>
    <submittedName>
        <fullName evidence="12">Uncharacterized protein</fullName>
    </submittedName>
</protein>
<keyword evidence="13" id="KW-1185">Reference proteome</keyword>
<keyword evidence="7" id="KW-0406">Ion transport</keyword>
<dbReference type="Pfam" id="PF13306">
    <property type="entry name" value="LRR_5"/>
    <property type="match status" value="1"/>
</dbReference>
<dbReference type="InterPro" id="IPR032675">
    <property type="entry name" value="LRR_dom_sf"/>
</dbReference>
<evidence type="ECO:0000256" key="11">
    <source>
        <dbReference type="SAM" id="SignalP"/>
    </source>
</evidence>
<proteinExistence type="predicted"/>
<reference evidence="12 13" key="1">
    <citation type="submission" date="2020-06" db="EMBL/GenBank/DDBJ databases">
        <authorList>
            <person name="Li R."/>
            <person name="Bekaert M."/>
        </authorList>
    </citation>
    <scope>NUCLEOTIDE SEQUENCE [LARGE SCALE GENOMIC DNA]</scope>
    <source>
        <strain evidence="13">wild</strain>
    </source>
</reference>
<keyword evidence="10" id="KW-0407">Ion channel</keyword>
<dbReference type="InterPro" id="IPR001611">
    <property type="entry name" value="Leu-rich_rpt"/>
</dbReference>
<evidence type="ECO:0000256" key="1">
    <source>
        <dbReference type="ARBA" id="ARBA00004162"/>
    </source>
</evidence>
<name>A0A6J8A4R9_MYTCO</name>
<dbReference type="Pfam" id="PF13855">
    <property type="entry name" value="LRR_8"/>
    <property type="match status" value="1"/>
</dbReference>
<evidence type="ECO:0000313" key="13">
    <source>
        <dbReference type="Proteomes" id="UP000507470"/>
    </source>
</evidence>
<evidence type="ECO:0000256" key="7">
    <source>
        <dbReference type="ARBA" id="ARBA00023065"/>
    </source>
</evidence>
<accession>A0A6J8A4R9</accession>
<dbReference type="AlphaFoldDB" id="A0A6J8A4R9"/>
<feature type="signal peptide" evidence="11">
    <location>
        <begin position="1"/>
        <end position="18"/>
    </location>
</feature>
<evidence type="ECO:0000313" key="12">
    <source>
        <dbReference type="EMBL" id="CAC5361298.1"/>
    </source>
</evidence>
<evidence type="ECO:0000256" key="10">
    <source>
        <dbReference type="ARBA" id="ARBA00023303"/>
    </source>
</evidence>
<keyword evidence="3" id="KW-1003">Cell membrane</keyword>
<keyword evidence="6" id="KW-1133">Transmembrane helix</keyword>
<dbReference type="EMBL" id="CACVKT020000587">
    <property type="protein sequence ID" value="CAC5361298.1"/>
    <property type="molecule type" value="Genomic_DNA"/>
</dbReference>
<dbReference type="OrthoDB" id="1055097at2759"/>
<keyword evidence="5 11" id="KW-0732">Signal</keyword>
<evidence type="ECO:0000256" key="6">
    <source>
        <dbReference type="ARBA" id="ARBA00022989"/>
    </source>
</evidence>
<dbReference type="InterPro" id="IPR026906">
    <property type="entry name" value="LRR_5"/>
</dbReference>
<keyword evidence="4" id="KW-0812">Transmembrane</keyword>
<organism evidence="12 13">
    <name type="scientific">Mytilus coruscus</name>
    <name type="common">Sea mussel</name>
    <dbReference type="NCBI Taxonomy" id="42192"/>
    <lineage>
        <taxon>Eukaryota</taxon>
        <taxon>Metazoa</taxon>
        <taxon>Spiralia</taxon>
        <taxon>Lophotrochozoa</taxon>
        <taxon>Mollusca</taxon>
        <taxon>Bivalvia</taxon>
        <taxon>Autobranchia</taxon>
        <taxon>Pteriomorphia</taxon>
        <taxon>Mytilida</taxon>
        <taxon>Mytiloidea</taxon>
        <taxon>Mytilidae</taxon>
        <taxon>Mytilinae</taxon>
        <taxon>Mytilus</taxon>
    </lineage>
</organism>
<evidence type="ECO:0000256" key="3">
    <source>
        <dbReference type="ARBA" id="ARBA00022475"/>
    </source>
</evidence>
<keyword evidence="8" id="KW-0472">Membrane</keyword>
<dbReference type="GO" id="GO:0005886">
    <property type="term" value="C:plasma membrane"/>
    <property type="evidence" value="ECO:0007669"/>
    <property type="project" value="UniProtKB-SubCell"/>
</dbReference>
<dbReference type="GO" id="GO:0034220">
    <property type="term" value="P:monoatomic ion transmembrane transport"/>
    <property type="evidence" value="ECO:0007669"/>
    <property type="project" value="UniProtKB-KW"/>
</dbReference>
<dbReference type="Gene3D" id="3.80.10.10">
    <property type="entry name" value="Ribonuclease Inhibitor"/>
    <property type="match status" value="1"/>
</dbReference>
<dbReference type="Proteomes" id="UP000507470">
    <property type="component" value="Unassembled WGS sequence"/>
</dbReference>
<evidence type="ECO:0000256" key="8">
    <source>
        <dbReference type="ARBA" id="ARBA00023136"/>
    </source>
</evidence>
<evidence type="ECO:0000256" key="9">
    <source>
        <dbReference type="ARBA" id="ARBA00023157"/>
    </source>
</evidence>
<gene>
    <name evidence="12" type="ORF">MCOR_3483</name>
</gene>
<evidence type="ECO:0000256" key="5">
    <source>
        <dbReference type="ARBA" id="ARBA00022729"/>
    </source>
</evidence>
<keyword evidence="9" id="KW-1015">Disulfide bond</keyword>
<dbReference type="PANTHER" id="PTHR46473">
    <property type="entry name" value="GH08155P"/>
    <property type="match status" value="1"/>
</dbReference>
<evidence type="ECO:0000256" key="2">
    <source>
        <dbReference type="ARBA" id="ARBA00022448"/>
    </source>
</evidence>